<proteinExistence type="predicted"/>
<keyword evidence="3" id="KW-1185">Reference proteome</keyword>
<evidence type="ECO:0000256" key="1">
    <source>
        <dbReference type="SAM" id="MobiDB-lite"/>
    </source>
</evidence>
<feature type="compositionally biased region" description="Basic and acidic residues" evidence="1">
    <location>
        <begin position="33"/>
        <end position="46"/>
    </location>
</feature>
<dbReference type="EMBL" id="JANEYF010005385">
    <property type="protein sequence ID" value="KAJ8928378.1"/>
    <property type="molecule type" value="Genomic_DNA"/>
</dbReference>
<gene>
    <name evidence="2" type="ORF">NQ314_019043</name>
</gene>
<sequence>MKSIYFTFHKNLGQMKFEEDSVSESDFSEEEIGSTKETGKLQDEPKKRKYGDLVSEDISENGNSHKRKKEK</sequence>
<dbReference type="AlphaFoldDB" id="A0AAV8WPJ0"/>
<name>A0AAV8WPJ0_9CUCU</name>
<protein>
    <submittedName>
        <fullName evidence="2">Uncharacterized protein</fullName>
    </submittedName>
</protein>
<comment type="caution">
    <text evidence="2">The sequence shown here is derived from an EMBL/GenBank/DDBJ whole genome shotgun (WGS) entry which is preliminary data.</text>
</comment>
<feature type="region of interest" description="Disordered" evidence="1">
    <location>
        <begin position="17"/>
        <end position="71"/>
    </location>
</feature>
<feature type="compositionally biased region" description="Acidic residues" evidence="1">
    <location>
        <begin position="20"/>
        <end position="32"/>
    </location>
</feature>
<evidence type="ECO:0000313" key="3">
    <source>
        <dbReference type="Proteomes" id="UP001162156"/>
    </source>
</evidence>
<dbReference type="Proteomes" id="UP001162156">
    <property type="component" value="Unassembled WGS sequence"/>
</dbReference>
<organism evidence="2 3">
    <name type="scientific">Rhamnusium bicolor</name>
    <dbReference type="NCBI Taxonomy" id="1586634"/>
    <lineage>
        <taxon>Eukaryota</taxon>
        <taxon>Metazoa</taxon>
        <taxon>Ecdysozoa</taxon>
        <taxon>Arthropoda</taxon>
        <taxon>Hexapoda</taxon>
        <taxon>Insecta</taxon>
        <taxon>Pterygota</taxon>
        <taxon>Neoptera</taxon>
        <taxon>Endopterygota</taxon>
        <taxon>Coleoptera</taxon>
        <taxon>Polyphaga</taxon>
        <taxon>Cucujiformia</taxon>
        <taxon>Chrysomeloidea</taxon>
        <taxon>Cerambycidae</taxon>
        <taxon>Lepturinae</taxon>
        <taxon>Rhagiini</taxon>
        <taxon>Rhamnusium</taxon>
    </lineage>
</organism>
<reference evidence="2" key="1">
    <citation type="journal article" date="2023" name="Insect Mol. Biol.">
        <title>Genome sequencing provides insights into the evolution of gene families encoding plant cell wall-degrading enzymes in longhorned beetles.</title>
        <authorList>
            <person name="Shin N.R."/>
            <person name="Okamura Y."/>
            <person name="Kirsch R."/>
            <person name="Pauchet Y."/>
        </authorList>
    </citation>
    <scope>NUCLEOTIDE SEQUENCE</scope>
    <source>
        <strain evidence="2">RBIC_L_NR</strain>
    </source>
</reference>
<accession>A0AAV8WPJ0</accession>
<evidence type="ECO:0000313" key="2">
    <source>
        <dbReference type="EMBL" id="KAJ8928378.1"/>
    </source>
</evidence>